<evidence type="ECO:0000259" key="2">
    <source>
        <dbReference type="PROSITE" id="PS51208"/>
    </source>
</evidence>
<dbReference type="InterPro" id="IPR043990">
    <property type="entry name" value="AC_1"/>
</dbReference>
<evidence type="ECO:0000313" key="3">
    <source>
        <dbReference type="EMBL" id="MEJ5861799.1"/>
    </source>
</evidence>
<reference evidence="3 4" key="1">
    <citation type="submission" date="2024-02" db="EMBL/GenBank/DDBJ databases">
        <title>Identification of pathogenicity and growth-promoting function of Pseudomonas putida variant.</title>
        <authorList>
            <person name="Sun J."/>
        </authorList>
    </citation>
    <scope>NUCLEOTIDE SEQUENCE [LARGE SCALE GENOMIC DNA]</scope>
    <source>
        <strain evidence="3 4">A03</strain>
    </source>
</reference>
<keyword evidence="4" id="KW-1185">Reference proteome</keyword>
<gene>
    <name evidence="3" type="ORF">V7S98_00975</name>
</gene>
<dbReference type="InterPro" id="IPR005546">
    <property type="entry name" value="Autotransporte_beta"/>
</dbReference>
<dbReference type="InterPro" id="IPR036709">
    <property type="entry name" value="Autotransporte_beta_dom_sf"/>
</dbReference>
<dbReference type="NCBIfam" id="TIGR01414">
    <property type="entry name" value="autotrans_barl"/>
    <property type="match status" value="1"/>
</dbReference>
<keyword evidence="1" id="KW-0732">Signal</keyword>
<dbReference type="EMBL" id="JBBHLC010000002">
    <property type="protein sequence ID" value="MEJ5861799.1"/>
    <property type="molecule type" value="Genomic_DNA"/>
</dbReference>
<dbReference type="InterPro" id="IPR006315">
    <property type="entry name" value="OM_autotransptr_brl_dom"/>
</dbReference>
<name>A0ABU8QMC2_9PSED</name>
<dbReference type="Proteomes" id="UP001380290">
    <property type="component" value="Unassembled WGS sequence"/>
</dbReference>
<comment type="caution">
    <text evidence="3">The sequence shown here is derived from an EMBL/GenBank/DDBJ whole genome shotgun (WGS) entry which is preliminary data.</text>
</comment>
<dbReference type="Pfam" id="PF03797">
    <property type="entry name" value="Autotransporter"/>
    <property type="match status" value="1"/>
</dbReference>
<evidence type="ECO:0000313" key="4">
    <source>
        <dbReference type="Proteomes" id="UP001380290"/>
    </source>
</evidence>
<feature type="domain" description="Autotransporter" evidence="2">
    <location>
        <begin position="492"/>
        <end position="767"/>
    </location>
</feature>
<sequence>MAARLYLPVMLWQLLGICTAQADCTLLPGPGDDSFVCSSASAPSLTDTSGDNSLLFPAGGNGSIIGNVTFGAGRDRLDMASGRIAGNVNQGAGIDDFSMSGGVIEGNLNQGDGLDTFYMSGGWIQGTFDSGDYAEMDGGRIGNVNMRLDQNTFIMRGGGIDQNLITGFDTDYVEVFNGSIGGNISVSGGNDQVLVHGGQIGGNVLLSTGDDRFVWDGGRIGGSVDLGPGNDTGDVRGLGADVLAITLDGGSGEDSLAFAGSNPVGGANYSNWEQIHLTQASRLALDDTLLLGDAVSGSGTLTIDPSSTLTSRQGTVAALGAGGATVRNAGTLDLSAGNDARGRLTIVGDYQGSNGSVRLNSVLAGDGAASDRLIVSQGTVSGSTRLHISNLGGSGAATVSDGILVVEAVQGATSSAAAFTQAAPVSAGAYDYQLFKGGLSAGSENNWYLRSSLLATQAPLYRPEVPVYAAAPRGAAVIARLAVGTLHQRQGDQRVQSGSWGQAYAANLHQQWSGTVNPSLQGDINGFRVGQDLYANTDAEGAHQQAGVYLGHSRLNARVEGYALAQANQRVGELVLTGDSLGLYWTRVGARGGYVDGVVQYTWLDGQARSDRGGKLDLDGHAWTASLEAGLPMALWPGWTLEPQAQLVAQKVVLDDGSDRVSHVAHEAQVEITTRLGLRLERATTSRWQPYAQLNVWHGDGGHDSVVFDQAERIKTDYRYTSLQVESGLLVQASEALTLHAGAQYTRNLDSRQQQASGVNLGLRWRF</sequence>
<dbReference type="SUPFAM" id="SSF103515">
    <property type="entry name" value="Autotransporter"/>
    <property type="match status" value="1"/>
</dbReference>
<feature type="signal peptide" evidence="1">
    <location>
        <begin position="1"/>
        <end position="22"/>
    </location>
</feature>
<dbReference type="Pfam" id="PF18883">
    <property type="entry name" value="AC_1"/>
    <property type="match status" value="1"/>
</dbReference>
<organism evidence="3 4">
    <name type="scientific">Pseudomonas farsensis</name>
    <dbReference type="NCBI Taxonomy" id="2745492"/>
    <lineage>
        <taxon>Bacteria</taxon>
        <taxon>Pseudomonadati</taxon>
        <taxon>Pseudomonadota</taxon>
        <taxon>Gammaproteobacteria</taxon>
        <taxon>Pseudomonadales</taxon>
        <taxon>Pseudomonadaceae</taxon>
        <taxon>Pseudomonas</taxon>
    </lineage>
</organism>
<feature type="chain" id="PRO_5045452496" evidence="1">
    <location>
        <begin position="23"/>
        <end position="767"/>
    </location>
</feature>
<proteinExistence type="predicted"/>
<dbReference type="PROSITE" id="PS51208">
    <property type="entry name" value="AUTOTRANSPORTER"/>
    <property type="match status" value="1"/>
</dbReference>
<accession>A0ABU8QMC2</accession>
<dbReference type="RefSeq" id="WP_339597969.1">
    <property type="nucleotide sequence ID" value="NZ_JBBHLC010000002.1"/>
</dbReference>
<dbReference type="CDD" id="cd01344">
    <property type="entry name" value="PL2_Passenger_AT"/>
    <property type="match status" value="1"/>
</dbReference>
<dbReference type="SUPFAM" id="SSF51126">
    <property type="entry name" value="Pectin lyase-like"/>
    <property type="match status" value="1"/>
</dbReference>
<dbReference type="InterPro" id="IPR012332">
    <property type="entry name" value="Autotransporter_pectin_lyase_C"/>
</dbReference>
<protein>
    <submittedName>
        <fullName evidence="3">Autotransporter outer membrane beta-barrel domain-containing protein</fullName>
    </submittedName>
</protein>
<evidence type="ECO:0000256" key="1">
    <source>
        <dbReference type="SAM" id="SignalP"/>
    </source>
</evidence>
<dbReference type="Gene3D" id="2.160.20.20">
    <property type="match status" value="1"/>
</dbReference>
<dbReference type="SMART" id="SM00869">
    <property type="entry name" value="Autotransporter"/>
    <property type="match status" value="1"/>
</dbReference>
<dbReference type="Gene3D" id="2.40.128.130">
    <property type="entry name" value="Autotransporter beta-domain"/>
    <property type="match status" value="1"/>
</dbReference>
<dbReference type="InterPro" id="IPR011050">
    <property type="entry name" value="Pectin_lyase_fold/virulence"/>
</dbReference>